<evidence type="ECO:0000256" key="9">
    <source>
        <dbReference type="SAM" id="Phobius"/>
    </source>
</evidence>
<reference evidence="10" key="1">
    <citation type="submission" date="2021-02" db="EMBL/GenBank/DDBJ databases">
        <title>Infant gut strain persistence is associated with maternal origin, phylogeny, and functional potential including surface adhesion and iron acquisition.</title>
        <authorList>
            <person name="Lou Y.C."/>
        </authorList>
    </citation>
    <scope>NUCLEOTIDE SEQUENCE</scope>
    <source>
        <strain evidence="10">L1_008_092G1_dasL1_008_092G1_concoct_16</strain>
    </source>
</reference>
<keyword evidence="7 9" id="KW-0472">Membrane</keyword>
<feature type="compositionally biased region" description="Polar residues" evidence="8">
    <location>
        <begin position="20"/>
        <end position="35"/>
    </location>
</feature>
<sequence length="546" mass="58801">MGHLFPHPRRHPRRHPRGRSGSQNLLNPRWSSFSGVQHRPRTGSYRERVEELEGLSVLASIPGLKLDRLPALRDHHEHSSTHHHQPKGPLGFNRYTLERFRDFIDATVLSSPSRTAIGAFLLVIIFFTLTLLLPISSNDGQPAPFHHAFFTSTSAVTVTGLTTVSTAQQWSTFGQAMILAACQVGGLGTLTITSLLALAIGRKMGLRTKLIAQEDLNISRLGEVGGIVKSVSYASFSIEAIIALVLIPRFLALGEGPFQAIWHGIFYSVSAFNNAGFTPHSDGIVPYGHDLFLLVPICIAVFLGSLGFPVFIAIQRNPFRPQHWSLTAKLTSVTTLFFFVFGAFFWGLFEWNNPATIGDYSPGEKILNAVFASIMMRSGGFNLVDMSSITPVSTLLTDMLMFIGGGSGSTAGGVKVTTIAVIALSILAEARGDSKVVAFNRAIPESSLRIAISVIVMGATVVGIGSALILIISGADLKEVIFEVISAFATCGLSDGLSASLPPAGIYVLSVLMLIGRVGTTTAATGLAMRSRRRLYKFPEERPTIG</sequence>
<comment type="caution">
    <text evidence="10">The sequence shown here is derived from an EMBL/GenBank/DDBJ whole genome shotgun (WGS) entry which is preliminary data.</text>
</comment>
<keyword evidence="2" id="KW-0813">Transport</keyword>
<feature type="transmembrane region" description="Helical" evidence="9">
    <location>
        <begin position="116"/>
        <end position="135"/>
    </location>
</feature>
<evidence type="ECO:0000256" key="2">
    <source>
        <dbReference type="ARBA" id="ARBA00022448"/>
    </source>
</evidence>
<proteinExistence type="predicted"/>
<evidence type="ECO:0000256" key="1">
    <source>
        <dbReference type="ARBA" id="ARBA00004651"/>
    </source>
</evidence>
<protein>
    <submittedName>
        <fullName evidence="10">TrkH family potassium uptake protein</fullName>
    </submittedName>
</protein>
<organism evidence="10 11">
    <name type="scientific">Rothia mucilaginosa</name>
    <dbReference type="NCBI Taxonomy" id="43675"/>
    <lineage>
        <taxon>Bacteria</taxon>
        <taxon>Bacillati</taxon>
        <taxon>Actinomycetota</taxon>
        <taxon>Actinomycetes</taxon>
        <taxon>Micrococcales</taxon>
        <taxon>Micrococcaceae</taxon>
        <taxon>Rothia</taxon>
    </lineage>
</organism>
<keyword evidence="5 9" id="KW-1133">Transmembrane helix</keyword>
<name>A0A943Y4L1_9MICC</name>
<feature type="compositionally biased region" description="Basic residues" evidence="8">
    <location>
        <begin position="1"/>
        <end position="18"/>
    </location>
</feature>
<feature type="region of interest" description="Disordered" evidence="8">
    <location>
        <begin position="1"/>
        <end position="44"/>
    </location>
</feature>
<dbReference type="Proteomes" id="UP000739069">
    <property type="component" value="Unassembled WGS sequence"/>
</dbReference>
<keyword evidence="6" id="KW-0406">Ion transport</keyword>
<dbReference type="GO" id="GO:0030001">
    <property type="term" value="P:metal ion transport"/>
    <property type="evidence" value="ECO:0007669"/>
    <property type="project" value="UniProtKB-ARBA"/>
</dbReference>
<dbReference type="PANTHER" id="PTHR32024:SF1">
    <property type="entry name" value="KTR SYSTEM POTASSIUM UPTAKE PROTEIN B"/>
    <property type="match status" value="1"/>
</dbReference>
<evidence type="ECO:0000313" key="11">
    <source>
        <dbReference type="Proteomes" id="UP000739069"/>
    </source>
</evidence>
<evidence type="ECO:0000313" key="10">
    <source>
        <dbReference type="EMBL" id="MBS6634075.1"/>
    </source>
</evidence>
<evidence type="ECO:0000256" key="3">
    <source>
        <dbReference type="ARBA" id="ARBA00022475"/>
    </source>
</evidence>
<dbReference type="AlphaFoldDB" id="A0A943Y4L1"/>
<accession>A0A943Y4L1</accession>
<dbReference type="InterPro" id="IPR003445">
    <property type="entry name" value="Cat_transpt"/>
</dbReference>
<dbReference type="EMBL" id="JAGZXI010000001">
    <property type="protein sequence ID" value="MBS6634075.1"/>
    <property type="molecule type" value="Genomic_DNA"/>
</dbReference>
<feature type="transmembrane region" description="Helical" evidence="9">
    <location>
        <begin position="291"/>
        <end position="314"/>
    </location>
</feature>
<evidence type="ECO:0000256" key="4">
    <source>
        <dbReference type="ARBA" id="ARBA00022692"/>
    </source>
</evidence>
<evidence type="ECO:0000256" key="5">
    <source>
        <dbReference type="ARBA" id="ARBA00022989"/>
    </source>
</evidence>
<feature type="transmembrane region" description="Helical" evidence="9">
    <location>
        <begin position="400"/>
        <end position="427"/>
    </location>
</feature>
<feature type="transmembrane region" description="Helical" evidence="9">
    <location>
        <begin position="448"/>
        <end position="472"/>
    </location>
</feature>
<evidence type="ECO:0000256" key="7">
    <source>
        <dbReference type="ARBA" id="ARBA00023136"/>
    </source>
</evidence>
<feature type="transmembrane region" description="Helical" evidence="9">
    <location>
        <begin position="176"/>
        <end position="200"/>
    </location>
</feature>
<gene>
    <name evidence="10" type="ORF">KH265_00155</name>
</gene>
<dbReference type="GO" id="GO:0005886">
    <property type="term" value="C:plasma membrane"/>
    <property type="evidence" value="ECO:0007669"/>
    <property type="project" value="UniProtKB-SubCell"/>
</dbReference>
<feature type="transmembrane region" description="Helical" evidence="9">
    <location>
        <begin position="504"/>
        <end position="528"/>
    </location>
</feature>
<evidence type="ECO:0000256" key="6">
    <source>
        <dbReference type="ARBA" id="ARBA00023065"/>
    </source>
</evidence>
<dbReference type="GO" id="GO:0008324">
    <property type="term" value="F:monoatomic cation transmembrane transporter activity"/>
    <property type="evidence" value="ECO:0007669"/>
    <property type="project" value="InterPro"/>
</dbReference>
<dbReference type="Pfam" id="PF02386">
    <property type="entry name" value="TrkH"/>
    <property type="match status" value="1"/>
</dbReference>
<feature type="transmembrane region" description="Helical" evidence="9">
    <location>
        <begin position="230"/>
        <end position="251"/>
    </location>
</feature>
<keyword evidence="3" id="KW-1003">Cell membrane</keyword>
<keyword evidence="4 9" id="KW-0812">Transmembrane</keyword>
<dbReference type="PANTHER" id="PTHR32024">
    <property type="entry name" value="TRK SYSTEM POTASSIUM UPTAKE PROTEIN TRKG-RELATED"/>
    <property type="match status" value="1"/>
</dbReference>
<feature type="transmembrane region" description="Helical" evidence="9">
    <location>
        <begin position="326"/>
        <end position="349"/>
    </location>
</feature>
<evidence type="ECO:0000256" key="8">
    <source>
        <dbReference type="SAM" id="MobiDB-lite"/>
    </source>
</evidence>
<comment type="subcellular location">
    <subcellularLocation>
        <location evidence="1">Cell membrane</location>
        <topology evidence="1">Multi-pass membrane protein</topology>
    </subcellularLocation>
</comment>